<organism evidence="1 2">
    <name type="scientific">Vagococcus entomophilus</name>
    <dbReference type="NCBI Taxonomy" id="1160095"/>
    <lineage>
        <taxon>Bacteria</taxon>
        <taxon>Bacillati</taxon>
        <taxon>Bacillota</taxon>
        <taxon>Bacilli</taxon>
        <taxon>Lactobacillales</taxon>
        <taxon>Enterococcaceae</taxon>
        <taxon>Vagococcus</taxon>
    </lineage>
</organism>
<gene>
    <name evidence="1" type="ORF">CBF30_10685</name>
</gene>
<reference evidence="1 2" key="1">
    <citation type="submission" date="2017-05" db="EMBL/GenBank/DDBJ databases">
        <title>Vagococcus spp. assemblies.</title>
        <authorList>
            <person name="Gulvik C.A."/>
        </authorList>
    </citation>
    <scope>NUCLEOTIDE SEQUENCE [LARGE SCALE GENOMIC DNA]</scope>
    <source>
        <strain evidence="1 2">DSM 24756</strain>
    </source>
</reference>
<comment type="caution">
    <text evidence="1">The sequence shown here is derived from an EMBL/GenBank/DDBJ whole genome shotgun (WGS) entry which is preliminary data.</text>
</comment>
<dbReference type="EMBL" id="NGJZ01000004">
    <property type="protein sequence ID" value="RSU06175.1"/>
    <property type="molecule type" value="Genomic_DNA"/>
</dbReference>
<dbReference type="RefSeq" id="WP_126826547.1">
    <property type="nucleotide sequence ID" value="NZ_JBHLWU010000003.1"/>
</dbReference>
<dbReference type="AlphaFoldDB" id="A0A430AF12"/>
<dbReference type="OrthoDB" id="2236369at2"/>
<proteinExistence type="predicted"/>
<sequence>MTTDKQYRQLSDDIYKAEKLHPRYDKTLKEGAIKEYGGVNYQVLKVEDNTSNGMQAMAVAPVNKADKVDMSKVVITYAGTNSDDNKDIQTKILIKKHLLKNTKFFFARYCHYNMLGVEST</sequence>
<evidence type="ECO:0000313" key="1">
    <source>
        <dbReference type="EMBL" id="RSU06175.1"/>
    </source>
</evidence>
<keyword evidence="2" id="KW-1185">Reference proteome</keyword>
<accession>A0A430AF12</accession>
<protein>
    <submittedName>
        <fullName evidence="1">Uncharacterized protein</fullName>
    </submittedName>
</protein>
<dbReference type="Proteomes" id="UP000288669">
    <property type="component" value="Unassembled WGS sequence"/>
</dbReference>
<evidence type="ECO:0000313" key="2">
    <source>
        <dbReference type="Proteomes" id="UP000288669"/>
    </source>
</evidence>
<name>A0A430AF12_9ENTE</name>